<evidence type="ECO:0000256" key="2">
    <source>
        <dbReference type="ARBA" id="ARBA00022737"/>
    </source>
</evidence>
<keyword evidence="2" id="KW-0677">Repeat</keyword>
<dbReference type="PANTHER" id="PTHR46344">
    <property type="entry name" value="OS02G0202900 PROTEIN"/>
    <property type="match status" value="1"/>
</dbReference>
<dbReference type="InterPro" id="IPR006652">
    <property type="entry name" value="Kelch_1"/>
</dbReference>
<dbReference type="Gene3D" id="2.120.10.80">
    <property type="entry name" value="Kelch-type beta propeller"/>
    <property type="match status" value="1"/>
</dbReference>
<protein>
    <recommendedName>
        <fullName evidence="5">F-box/kelch-repeat protein</fullName>
    </recommendedName>
</protein>
<dbReference type="PANTHER" id="PTHR46344:SF21">
    <property type="entry name" value="F-BOX_KELCH-REPEAT PROTEIN SKIP30 ISOFORM X2"/>
    <property type="match status" value="1"/>
</dbReference>
<keyword evidence="4" id="KW-1185">Reference proteome</keyword>
<proteinExistence type="predicted"/>
<evidence type="ECO:0008006" key="5">
    <source>
        <dbReference type="Google" id="ProtNLM"/>
    </source>
</evidence>
<gene>
    <name evidence="3" type="ORF">VitviT2T_024131</name>
</gene>
<evidence type="ECO:0000313" key="4">
    <source>
        <dbReference type="Proteomes" id="UP001227230"/>
    </source>
</evidence>
<keyword evidence="1" id="KW-0880">Kelch repeat</keyword>
<name>A0ABY9DES8_VITVI</name>
<sequence>MLVPRAMFACCELDGKIVVAGSFTSCQQSISQVEIYDLEKDAWVSMLDFHCTHKSTRSGVVIDENVHVLHKGFLLKHPTCRFLAVKSTFSAQVDSTRGEPTGKTGRIMR</sequence>
<dbReference type="Proteomes" id="UP001227230">
    <property type="component" value="Chromosome 16"/>
</dbReference>
<dbReference type="Pfam" id="PF01344">
    <property type="entry name" value="Kelch_1"/>
    <property type="match status" value="1"/>
</dbReference>
<dbReference type="InterPro" id="IPR015915">
    <property type="entry name" value="Kelch-typ_b-propeller"/>
</dbReference>
<accession>A0ABY9DES8</accession>
<reference evidence="3 4" key="1">
    <citation type="journal article" date="2023" name="Hortic Res">
        <title>The complete reference genome for grapevine (Vitis vinifera L.) genetics and breeding.</title>
        <authorList>
            <person name="Shi X."/>
            <person name="Cao S."/>
            <person name="Wang X."/>
            <person name="Huang S."/>
            <person name="Wang Y."/>
            <person name="Liu Z."/>
            <person name="Liu W."/>
            <person name="Leng X."/>
            <person name="Peng Y."/>
            <person name="Wang N."/>
            <person name="Wang Y."/>
            <person name="Ma Z."/>
            <person name="Xu X."/>
            <person name="Zhang F."/>
            <person name="Xue H."/>
            <person name="Zhong H."/>
            <person name="Wang Y."/>
            <person name="Zhang K."/>
            <person name="Velt A."/>
            <person name="Avia K."/>
            <person name="Holtgrawe D."/>
            <person name="Grimplet J."/>
            <person name="Matus J.T."/>
            <person name="Ware D."/>
            <person name="Wu X."/>
            <person name="Wang H."/>
            <person name="Liu C."/>
            <person name="Fang Y."/>
            <person name="Rustenholz C."/>
            <person name="Cheng Z."/>
            <person name="Xiao H."/>
            <person name="Zhou Y."/>
        </authorList>
    </citation>
    <scope>NUCLEOTIDE SEQUENCE [LARGE SCALE GENOMIC DNA]</scope>
    <source>
        <strain evidence="4">cv. Pinot noir / PN40024</strain>
        <tissue evidence="3">Leaf</tissue>
    </source>
</reference>
<evidence type="ECO:0000256" key="1">
    <source>
        <dbReference type="ARBA" id="ARBA00022441"/>
    </source>
</evidence>
<organism evidence="3 4">
    <name type="scientific">Vitis vinifera</name>
    <name type="common">Grape</name>
    <dbReference type="NCBI Taxonomy" id="29760"/>
    <lineage>
        <taxon>Eukaryota</taxon>
        <taxon>Viridiplantae</taxon>
        <taxon>Streptophyta</taxon>
        <taxon>Embryophyta</taxon>
        <taxon>Tracheophyta</taxon>
        <taxon>Spermatophyta</taxon>
        <taxon>Magnoliopsida</taxon>
        <taxon>eudicotyledons</taxon>
        <taxon>Gunneridae</taxon>
        <taxon>Pentapetalae</taxon>
        <taxon>rosids</taxon>
        <taxon>Vitales</taxon>
        <taxon>Vitaceae</taxon>
        <taxon>Viteae</taxon>
        <taxon>Vitis</taxon>
    </lineage>
</organism>
<dbReference type="SUPFAM" id="SSF117281">
    <property type="entry name" value="Kelch motif"/>
    <property type="match status" value="1"/>
</dbReference>
<dbReference type="EMBL" id="CP126663">
    <property type="protein sequence ID" value="WKA06218.1"/>
    <property type="molecule type" value="Genomic_DNA"/>
</dbReference>
<evidence type="ECO:0000313" key="3">
    <source>
        <dbReference type="EMBL" id="WKA06218.1"/>
    </source>
</evidence>